<dbReference type="OrthoDB" id="2328009at2"/>
<accession>A0A1M6SNC0</accession>
<dbReference type="EMBL" id="FRAE01000074">
    <property type="protein sequence ID" value="SHK46137.1"/>
    <property type="molecule type" value="Genomic_DNA"/>
</dbReference>
<evidence type="ECO:0000313" key="1">
    <source>
        <dbReference type="EMBL" id="SHK46137.1"/>
    </source>
</evidence>
<keyword evidence="2" id="KW-1185">Reference proteome</keyword>
<gene>
    <name evidence="1" type="ORF">SAMN02744037_02387</name>
</gene>
<dbReference type="Pfam" id="PF10083">
    <property type="entry name" value="DUF2321"/>
    <property type="match status" value="1"/>
</dbReference>
<evidence type="ECO:0000313" key="2">
    <source>
        <dbReference type="Proteomes" id="UP000242497"/>
    </source>
</evidence>
<reference evidence="2" key="1">
    <citation type="submission" date="2016-11" db="EMBL/GenBank/DDBJ databases">
        <authorList>
            <person name="Varghese N."/>
            <person name="Submissions S."/>
        </authorList>
    </citation>
    <scope>NUCLEOTIDE SEQUENCE [LARGE SCALE GENOMIC DNA]</scope>
    <source>
        <strain evidence="2">DSM 15518</strain>
    </source>
</reference>
<evidence type="ECO:0008006" key="3">
    <source>
        <dbReference type="Google" id="ProtNLM"/>
    </source>
</evidence>
<sequence>MGYYHTAQICLNGHIITDSFDSNPEFREKFCSKCGAKTITNCTNCNTAIRGDYEVPDICFFGSTMHTTPAYCHNCGEPYPWTKTALESAKLLINEDENLNQLEKQQFCESLPDLLVESPTPKTKVAVARFRKFLNKVAIYTSEGIKDIFVDIASETIKKSLGI</sequence>
<organism evidence="1 2">
    <name type="scientific">Tepidibacter formicigenes DSM 15518</name>
    <dbReference type="NCBI Taxonomy" id="1123349"/>
    <lineage>
        <taxon>Bacteria</taxon>
        <taxon>Bacillati</taxon>
        <taxon>Bacillota</taxon>
        <taxon>Clostridia</taxon>
        <taxon>Peptostreptococcales</taxon>
        <taxon>Peptostreptococcaceae</taxon>
        <taxon>Tepidibacter</taxon>
    </lineage>
</organism>
<name>A0A1M6SNC0_9FIRM</name>
<protein>
    <recommendedName>
        <fullName evidence="3">DUF2321 domain-containing protein</fullName>
    </recommendedName>
</protein>
<dbReference type="AlphaFoldDB" id="A0A1M6SNC0"/>
<dbReference type="RefSeq" id="WP_072890279.1">
    <property type="nucleotide sequence ID" value="NZ_FRAE01000074.1"/>
</dbReference>
<dbReference type="InterPro" id="IPR016891">
    <property type="entry name" value="DUF2321"/>
</dbReference>
<dbReference type="Proteomes" id="UP000242497">
    <property type="component" value="Unassembled WGS sequence"/>
</dbReference>
<dbReference type="PIRSF" id="PIRSF028570">
    <property type="entry name" value="UCP028570"/>
    <property type="match status" value="1"/>
</dbReference>
<proteinExistence type="predicted"/>